<reference evidence="1" key="2">
    <citation type="submission" date="2025-09" db="UniProtKB">
        <authorList>
            <consortium name="Ensembl"/>
        </authorList>
    </citation>
    <scope>IDENTIFICATION</scope>
</reference>
<accession>A0A3B3QSP2</accession>
<proteinExistence type="predicted"/>
<evidence type="ECO:0000313" key="2">
    <source>
        <dbReference type="Proteomes" id="UP000261540"/>
    </source>
</evidence>
<keyword evidence="2" id="KW-1185">Reference proteome</keyword>
<dbReference type="AlphaFoldDB" id="A0A3B3QSP2"/>
<dbReference type="Ensembl" id="ENSPKIT00000033252.1">
    <property type="protein sequence ID" value="ENSPKIP00000009153.1"/>
    <property type="gene ID" value="ENSPKIG00000024369.1"/>
</dbReference>
<dbReference type="GO" id="GO:0043009">
    <property type="term" value="P:chordate embryonic development"/>
    <property type="evidence" value="ECO:0007669"/>
    <property type="project" value="Ensembl"/>
</dbReference>
<evidence type="ECO:0000313" key="1">
    <source>
        <dbReference type="Ensembl" id="ENSPKIP00000009153.1"/>
    </source>
</evidence>
<name>A0A3B3QSP2_9TELE</name>
<reference evidence="1" key="1">
    <citation type="submission" date="2025-08" db="UniProtKB">
        <authorList>
            <consortium name="Ensembl"/>
        </authorList>
    </citation>
    <scope>IDENTIFICATION</scope>
</reference>
<dbReference type="STRING" id="1676925.ENSPKIP00000009153"/>
<dbReference type="Proteomes" id="UP000261540">
    <property type="component" value="Unplaced"/>
</dbReference>
<dbReference type="GO" id="GO:0055113">
    <property type="term" value="P:epiboly involved in gastrulation with mouth forming second"/>
    <property type="evidence" value="ECO:0007669"/>
    <property type="project" value="Ensembl"/>
</dbReference>
<sequence length="182" mass="19947">HSPSLSHRCQGNLPLRSCSRSKVRVALCISCHVLHAKSSQELGPLSDLHASLFPPVSLCLCDLPEPDKELVNKYDELKGAVIKRITQVYNKAHSAISPLLEESQYAKAAKDYVDEVHGSPQVQSGVKIVTGMAQEVVPLVDKARSAGLGLYGKYVRPYVGPFLDECITNFRATLESVWPAEH</sequence>
<dbReference type="GeneTree" id="ENSGT00390000015918"/>
<protein>
    <submittedName>
        <fullName evidence="1">Apolipoprotein A-II</fullName>
    </submittedName>
</protein>
<organism evidence="1 2">
    <name type="scientific">Paramormyrops kingsleyae</name>
    <dbReference type="NCBI Taxonomy" id="1676925"/>
    <lineage>
        <taxon>Eukaryota</taxon>
        <taxon>Metazoa</taxon>
        <taxon>Chordata</taxon>
        <taxon>Craniata</taxon>
        <taxon>Vertebrata</taxon>
        <taxon>Euteleostomi</taxon>
        <taxon>Actinopterygii</taxon>
        <taxon>Neopterygii</taxon>
        <taxon>Teleostei</taxon>
        <taxon>Osteoglossocephala</taxon>
        <taxon>Osteoglossomorpha</taxon>
        <taxon>Osteoglossiformes</taxon>
        <taxon>Mormyridae</taxon>
        <taxon>Paramormyrops</taxon>
    </lineage>
</organism>
<dbReference type="GO" id="GO:0000280">
    <property type="term" value="P:nuclear division"/>
    <property type="evidence" value="ECO:0007669"/>
    <property type="project" value="Ensembl"/>
</dbReference>